<sequence>MHRPFVALAALLLALPAVAAVPQLVAPDDVRELLSSFLEFGDVADATAQAAFERRMQREVPKLLATEGYFSPTVVLRQGDELLRLEVDPGPRSLIGVVDIEIAGDLDTTRRKALLSNWKLKTGQPFRQAEWDAAKQSLLADLLAVDYAGARLLDTRADVDPEARRVDLHVAAETGPRYRFGELEISGLQRYSQELVRRFNHSVTPGDEYREDRLLALQAALQSTPYFVSVSVLLARGDEGSASTLSEDGWLTAPVRVQLRERAPHQVTLGAGYSTNTGARVEAAYRSSDLFGRAWELQTGVRIEQVRQTAYADVFFPPDDRQRRDGVGTAVEDSDIENLGIKRFAVGATRLQRFGSVEQRLNLNWQEERQSPQGAPSTTNRALTALVGWTWRHADDPLDLAEGIALQVQLGGASKQLLSDQNFVRTYFRYSQGFPLTASDALLFRGELGATFAPSSNGIPQDFLFRAGGTNSVRGYPYLSLGVKEGSAVVGGRYLMTMSAEYTHWISSTWGAAAFVDAGNAVDEPQAMNLAVGYGVGARWKSPAGPLGIDLAYGQRDGSLRFDFSLAIPF</sequence>
<reference evidence="10 11" key="1">
    <citation type="submission" date="2016-06" db="EMBL/GenBank/DDBJ databases">
        <authorList>
            <person name="Kjaerup R.B."/>
            <person name="Dalgaard T.S."/>
            <person name="Juul-Madsen H.R."/>
        </authorList>
    </citation>
    <scope>NUCLEOTIDE SEQUENCE [LARGE SCALE GENOMIC DNA]</scope>
    <source>
        <strain evidence="10">3</strain>
    </source>
</reference>
<dbReference type="InterPro" id="IPR000184">
    <property type="entry name" value="Bac_surfAg_D15"/>
</dbReference>
<feature type="chain" id="PRO_5008381763" evidence="7">
    <location>
        <begin position="20"/>
        <end position="570"/>
    </location>
</feature>
<accession>A0A1A8XTA5</accession>
<dbReference type="PANTHER" id="PTHR12815">
    <property type="entry name" value="SORTING AND ASSEMBLY MACHINERY SAMM50 PROTEIN FAMILY MEMBER"/>
    <property type="match status" value="1"/>
</dbReference>
<dbReference type="Pfam" id="PF07244">
    <property type="entry name" value="POTRA"/>
    <property type="match status" value="1"/>
</dbReference>
<dbReference type="GO" id="GO:0019867">
    <property type="term" value="C:outer membrane"/>
    <property type="evidence" value="ECO:0007669"/>
    <property type="project" value="InterPro"/>
</dbReference>
<evidence type="ECO:0000256" key="4">
    <source>
        <dbReference type="ARBA" id="ARBA00022729"/>
    </source>
</evidence>
<dbReference type="STRING" id="1860102.ACCAA_560006"/>
<evidence type="ECO:0000313" key="11">
    <source>
        <dbReference type="Proteomes" id="UP000199169"/>
    </source>
</evidence>
<dbReference type="EMBL" id="FLQX01000134">
    <property type="protein sequence ID" value="SBT08300.1"/>
    <property type="molecule type" value="Genomic_DNA"/>
</dbReference>
<evidence type="ECO:0000256" key="6">
    <source>
        <dbReference type="ARBA" id="ARBA00023237"/>
    </source>
</evidence>
<evidence type="ECO:0000259" key="9">
    <source>
        <dbReference type="Pfam" id="PF07244"/>
    </source>
</evidence>
<keyword evidence="5" id="KW-0472">Membrane</keyword>
<keyword evidence="2" id="KW-1134">Transmembrane beta strand</keyword>
<keyword evidence="6" id="KW-0998">Cell outer membrane</keyword>
<dbReference type="AlphaFoldDB" id="A0A1A8XTA5"/>
<evidence type="ECO:0000313" key="10">
    <source>
        <dbReference type="EMBL" id="SBT08300.1"/>
    </source>
</evidence>
<evidence type="ECO:0000259" key="8">
    <source>
        <dbReference type="Pfam" id="PF01103"/>
    </source>
</evidence>
<gene>
    <name evidence="10" type="ORF">ACCAA_560006</name>
</gene>
<dbReference type="Gene3D" id="3.10.20.310">
    <property type="entry name" value="membrane protein fhac"/>
    <property type="match status" value="2"/>
</dbReference>
<dbReference type="InterPro" id="IPR010827">
    <property type="entry name" value="BamA/TamA_POTRA"/>
</dbReference>
<dbReference type="Proteomes" id="UP000199169">
    <property type="component" value="Unassembled WGS sequence"/>
</dbReference>
<dbReference type="Gene3D" id="2.40.160.50">
    <property type="entry name" value="membrane protein fhac: a member of the omp85/tpsb transporter family"/>
    <property type="match status" value="1"/>
</dbReference>
<feature type="signal peptide" evidence="7">
    <location>
        <begin position="1"/>
        <end position="19"/>
    </location>
</feature>
<keyword evidence="4 7" id="KW-0732">Signal</keyword>
<proteinExistence type="predicted"/>
<feature type="domain" description="Bacterial surface antigen (D15)" evidence="8">
    <location>
        <begin position="291"/>
        <end position="567"/>
    </location>
</feature>
<evidence type="ECO:0000256" key="5">
    <source>
        <dbReference type="ARBA" id="ARBA00023136"/>
    </source>
</evidence>
<dbReference type="RefSeq" id="WP_186408183.1">
    <property type="nucleotide sequence ID" value="NZ_FLQX01000134.1"/>
</dbReference>
<keyword evidence="11" id="KW-1185">Reference proteome</keyword>
<organism evidence="10 11">
    <name type="scientific">Candidatus Accumulibacter aalborgensis</name>
    <dbReference type="NCBI Taxonomy" id="1860102"/>
    <lineage>
        <taxon>Bacteria</taxon>
        <taxon>Pseudomonadati</taxon>
        <taxon>Pseudomonadota</taxon>
        <taxon>Betaproteobacteria</taxon>
        <taxon>Candidatus Accumulibacter</taxon>
    </lineage>
</organism>
<evidence type="ECO:0000256" key="2">
    <source>
        <dbReference type="ARBA" id="ARBA00022452"/>
    </source>
</evidence>
<feature type="domain" description="POTRA" evidence="9">
    <location>
        <begin position="99"/>
        <end position="170"/>
    </location>
</feature>
<dbReference type="Pfam" id="PF01103">
    <property type="entry name" value="Omp85"/>
    <property type="match status" value="1"/>
</dbReference>
<dbReference type="InterPro" id="IPR039910">
    <property type="entry name" value="D15-like"/>
</dbReference>
<evidence type="ECO:0000256" key="7">
    <source>
        <dbReference type="SAM" id="SignalP"/>
    </source>
</evidence>
<evidence type="ECO:0000256" key="1">
    <source>
        <dbReference type="ARBA" id="ARBA00004370"/>
    </source>
</evidence>
<keyword evidence="3" id="KW-0812">Transmembrane</keyword>
<dbReference type="PANTHER" id="PTHR12815:SF47">
    <property type="entry name" value="TRANSLOCATION AND ASSEMBLY MODULE SUBUNIT TAMA"/>
    <property type="match status" value="1"/>
</dbReference>
<comment type="subcellular location">
    <subcellularLocation>
        <location evidence="1">Membrane</location>
    </subcellularLocation>
</comment>
<evidence type="ECO:0000256" key="3">
    <source>
        <dbReference type="ARBA" id="ARBA00022692"/>
    </source>
</evidence>
<protein>
    <submittedName>
        <fullName evidence="10">Surface antigen (D15)</fullName>
    </submittedName>
</protein>
<name>A0A1A8XTA5_9PROT</name>